<evidence type="ECO:0000313" key="7">
    <source>
        <dbReference type="EMBL" id="CAL6097848.1"/>
    </source>
</evidence>
<evidence type="ECO:0000313" key="2">
    <source>
        <dbReference type="EMBL" id="CAI9941799.1"/>
    </source>
</evidence>
<dbReference type="EMBL" id="CATOUU010000696">
    <property type="protein sequence ID" value="CAI9941797.1"/>
    <property type="molecule type" value="Genomic_DNA"/>
</dbReference>
<dbReference type="EMBL" id="CATOUU010000696">
    <property type="protein sequence ID" value="CAI9941799.1"/>
    <property type="molecule type" value="Genomic_DNA"/>
</dbReference>
<evidence type="ECO:0000313" key="3">
    <source>
        <dbReference type="EMBL" id="CAI9941801.1"/>
    </source>
</evidence>
<dbReference type="EMBL" id="CAXDID020000503">
    <property type="protein sequence ID" value="CAL6097844.1"/>
    <property type="molecule type" value="Genomic_DNA"/>
</dbReference>
<name>A0AA86U5K9_9EUKA</name>
<evidence type="ECO:0000313" key="5">
    <source>
        <dbReference type="EMBL" id="CAL6097840.1"/>
    </source>
</evidence>
<dbReference type="EMBL" id="CATOUU010000696">
    <property type="protein sequence ID" value="CAI9941803.1"/>
    <property type="molecule type" value="Genomic_DNA"/>
</dbReference>
<evidence type="ECO:0000313" key="6">
    <source>
        <dbReference type="EMBL" id="CAL6097844.1"/>
    </source>
</evidence>
<organism evidence="2">
    <name type="scientific">Hexamita inflata</name>
    <dbReference type="NCBI Taxonomy" id="28002"/>
    <lineage>
        <taxon>Eukaryota</taxon>
        <taxon>Metamonada</taxon>
        <taxon>Diplomonadida</taxon>
        <taxon>Hexamitidae</taxon>
        <taxon>Hexamitinae</taxon>
        <taxon>Hexamita</taxon>
    </lineage>
</organism>
<sequence length="115" mass="13510">MSYCVLCNQWCFRWQQANIAQNSGWLLFISILLPYLKSTNVLFCTYVLSFTDAREISTQYEPVDITNCVLQRQLLYLDCVCCRFMQYQYLLSVGQYCCKQKQSEYSVGSQTESKL</sequence>
<dbReference type="EMBL" id="CAXDID020000503">
    <property type="protein sequence ID" value="CAL6097840.1"/>
    <property type="molecule type" value="Genomic_DNA"/>
</dbReference>
<accession>A0AA86U5K9</accession>
<reference evidence="2" key="1">
    <citation type="submission" date="2023-06" db="EMBL/GenBank/DDBJ databases">
        <authorList>
            <person name="Kurt Z."/>
        </authorList>
    </citation>
    <scope>NUCLEOTIDE SEQUENCE</scope>
</reference>
<evidence type="ECO:0000313" key="4">
    <source>
        <dbReference type="EMBL" id="CAI9941803.1"/>
    </source>
</evidence>
<dbReference type="EMBL" id="CAXDID020000503">
    <property type="protein sequence ID" value="CAL6097848.1"/>
    <property type="molecule type" value="Genomic_DNA"/>
</dbReference>
<comment type="caution">
    <text evidence="2">The sequence shown here is derived from an EMBL/GenBank/DDBJ whole genome shotgun (WGS) entry which is preliminary data.</text>
</comment>
<evidence type="ECO:0000313" key="1">
    <source>
        <dbReference type="EMBL" id="CAI9941797.1"/>
    </source>
</evidence>
<dbReference type="EMBL" id="CATOUU010000696">
    <property type="protein sequence ID" value="CAI9941801.1"/>
    <property type="molecule type" value="Genomic_DNA"/>
</dbReference>
<dbReference type="AlphaFoldDB" id="A0AA86U5K9"/>
<proteinExistence type="predicted"/>
<evidence type="ECO:0000313" key="8">
    <source>
        <dbReference type="EMBL" id="CAL6097852.1"/>
    </source>
</evidence>
<gene>
    <name evidence="1" type="ORF">HINF_LOCUS29442</name>
    <name evidence="2" type="ORF">HINF_LOCUS29444</name>
    <name evidence="3" type="ORF">HINF_LOCUS29446</name>
    <name evidence="4" type="ORF">HINF_LOCUS29448</name>
    <name evidence="5" type="ORF">HINF_LOCUS69325</name>
    <name evidence="6" type="ORF">HINF_LOCUS69327</name>
    <name evidence="7" type="ORF">HINF_LOCUS69329</name>
    <name evidence="8" type="ORF">HINF_LOCUS69331</name>
</gene>
<dbReference type="EMBL" id="CAXDID020000503">
    <property type="protein sequence ID" value="CAL6097852.1"/>
    <property type="molecule type" value="Genomic_DNA"/>
</dbReference>
<reference evidence="5 9" key="2">
    <citation type="submission" date="2024-07" db="EMBL/GenBank/DDBJ databases">
        <authorList>
            <person name="Akdeniz Z."/>
        </authorList>
    </citation>
    <scope>NUCLEOTIDE SEQUENCE [LARGE SCALE GENOMIC DNA]</scope>
</reference>
<dbReference type="Proteomes" id="UP001642409">
    <property type="component" value="Unassembled WGS sequence"/>
</dbReference>
<keyword evidence="9" id="KW-1185">Reference proteome</keyword>
<evidence type="ECO:0000313" key="9">
    <source>
        <dbReference type="Proteomes" id="UP001642409"/>
    </source>
</evidence>
<protein>
    <submittedName>
        <fullName evidence="5">Hypothetical_protein</fullName>
    </submittedName>
</protein>